<evidence type="ECO:0000313" key="2">
    <source>
        <dbReference type="EMBL" id="ESS62646.1"/>
    </source>
</evidence>
<evidence type="ECO:0000256" key="1">
    <source>
        <dbReference type="SAM" id="MobiDB-lite"/>
    </source>
</evidence>
<name>V5D5B2_TRYCR</name>
<dbReference type="AlphaFoldDB" id="V5D5B2"/>
<accession>V5D5B2</accession>
<protein>
    <submittedName>
        <fullName evidence="2">Uncharacterized protein</fullName>
    </submittedName>
</protein>
<reference evidence="2 3" key="1">
    <citation type="journal article" date="2014" name="Genome Announc.">
        <title>Trypanosoma cruzi Clone Dm28c Draft Genome Sequence.</title>
        <authorList>
            <person name="Grisard E.C."/>
            <person name="Teixeira S.M."/>
            <person name="de Almeida L.G."/>
            <person name="Stoco P.H."/>
            <person name="Gerber A.L."/>
            <person name="Talavera-Lopez C."/>
            <person name="Lima O.C."/>
            <person name="Andersson B."/>
            <person name="de Vasconcelos A.T."/>
        </authorList>
    </citation>
    <scope>NUCLEOTIDE SEQUENCE [LARGE SCALE GENOMIC DNA]</scope>
    <source>
        <strain evidence="2 3">Dm28c</strain>
    </source>
</reference>
<dbReference type="Proteomes" id="UP000017861">
    <property type="component" value="Unassembled WGS sequence"/>
</dbReference>
<sequence>MRCGHPRRRCNQRQHDEQRRTHSRNGPAPHTVPAARTRTHRRPHPQTQTDTNRAAVVCRTRPVNHNYCPTNPFLQMTNPMTQFRQIVNPLLLILILQLIPNSLKR</sequence>
<feature type="compositionally biased region" description="Basic residues" evidence="1">
    <location>
        <begin position="1"/>
        <end position="12"/>
    </location>
</feature>
<feature type="region of interest" description="Disordered" evidence="1">
    <location>
        <begin position="1"/>
        <end position="52"/>
    </location>
</feature>
<evidence type="ECO:0000313" key="3">
    <source>
        <dbReference type="Proteomes" id="UP000017861"/>
    </source>
</evidence>
<proteinExistence type="predicted"/>
<comment type="caution">
    <text evidence="2">The sequence shown here is derived from an EMBL/GenBank/DDBJ whole genome shotgun (WGS) entry which is preliminary data.</text>
</comment>
<dbReference type="VEuPathDB" id="TriTrypDB:TCDM_09669"/>
<gene>
    <name evidence="2" type="ORF">TCDM_09669</name>
</gene>
<organism evidence="2 3">
    <name type="scientific">Trypanosoma cruzi Dm28c</name>
    <dbReference type="NCBI Taxonomy" id="1416333"/>
    <lineage>
        <taxon>Eukaryota</taxon>
        <taxon>Discoba</taxon>
        <taxon>Euglenozoa</taxon>
        <taxon>Kinetoplastea</taxon>
        <taxon>Metakinetoplastina</taxon>
        <taxon>Trypanosomatida</taxon>
        <taxon>Trypanosomatidae</taxon>
        <taxon>Trypanosoma</taxon>
        <taxon>Schizotrypanum</taxon>
    </lineage>
</organism>
<dbReference type="EMBL" id="AYLP01000170">
    <property type="protein sequence ID" value="ESS62646.1"/>
    <property type="molecule type" value="Genomic_DNA"/>
</dbReference>